<feature type="domain" description="Major facilitator superfamily (MFS) profile" evidence="9">
    <location>
        <begin position="32"/>
        <end position="510"/>
    </location>
</feature>
<dbReference type="STRING" id="797419.SAMN05216556_10918"/>
<keyword evidence="5 8" id="KW-1133">Transmembrane helix</keyword>
<dbReference type="AlphaFoldDB" id="A0A1M6FZL4"/>
<dbReference type="Pfam" id="PF07690">
    <property type="entry name" value="MFS_1"/>
    <property type="match status" value="1"/>
</dbReference>
<proteinExistence type="predicted"/>
<organism evidence="10 11">
    <name type="scientific">Aequorivita viscosa</name>
    <dbReference type="NCBI Taxonomy" id="797419"/>
    <lineage>
        <taxon>Bacteria</taxon>
        <taxon>Pseudomonadati</taxon>
        <taxon>Bacteroidota</taxon>
        <taxon>Flavobacteriia</taxon>
        <taxon>Flavobacteriales</taxon>
        <taxon>Flavobacteriaceae</taxon>
        <taxon>Aequorivita</taxon>
    </lineage>
</organism>
<evidence type="ECO:0000256" key="4">
    <source>
        <dbReference type="ARBA" id="ARBA00022692"/>
    </source>
</evidence>
<dbReference type="FunFam" id="1.20.1720.10:FF:000004">
    <property type="entry name" value="EmrB/QacA family drug resistance transporter"/>
    <property type="match status" value="1"/>
</dbReference>
<dbReference type="EMBL" id="FQYV01000008">
    <property type="protein sequence ID" value="SHJ03064.1"/>
    <property type="molecule type" value="Genomic_DNA"/>
</dbReference>
<evidence type="ECO:0000256" key="5">
    <source>
        <dbReference type="ARBA" id="ARBA00022989"/>
    </source>
</evidence>
<evidence type="ECO:0000256" key="2">
    <source>
        <dbReference type="ARBA" id="ARBA00022448"/>
    </source>
</evidence>
<dbReference type="Gene3D" id="1.20.1250.20">
    <property type="entry name" value="MFS general substrate transporter like domains"/>
    <property type="match status" value="1"/>
</dbReference>
<dbReference type="SUPFAM" id="SSF103473">
    <property type="entry name" value="MFS general substrate transporter"/>
    <property type="match status" value="1"/>
</dbReference>
<evidence type="ECO:0000313" key="11">
    <source>
        <dbReference type="Proteomes" id="UP000184172"/>
    </source>
</evidence>
<keyword evidence="6 8" id="KW-0472">Membrane</keyword>
<feature type="transmembrane region" description="Helical" evidence="8">
    <location>
        <begin position="66"/>
        <end position="85"/>
    </location>
</feature>
<evidence type="ECO:0000259" key="9">
    <source>
        <dbReference type="PROSITE" id="PS50850"/>
    </source>
</evidence>
<feature type="transmembrane region" description="Helical" evidence="8">
    <location>
        <begin position="122"/>
        <end position="143"/>
    </location>
</feature>
<feature type="transmembrane region" description="Helical" evidence="8">
    <location>
        <begin position="31"/>
        <end position="54"/>
    </location>
</feature>
<keyword evidence="4 8" id="KW-0812">Transmembrane</keyword>
<feature type="transmembrane region" description="Helical" evidence="8">
    <location>
        <begin position="284"/>
        <end position="310"/>
    </location>
</feature>
<name>A0A1M6FZL4_9FLAO</name>
<dbReference type="InterPro" id="IPR036259">
    <property type="entry name" value="MFS_trans_sf"/>
</dbReference>
<dbReference type="GO" id="GO:0005886">
    <property type="term" value="C:plasma membrane"/>
    <property type="evidence" value="ECO:0007669"/>
    <property type="project" value="UniProtKB-SubCell"/>
</dbReference>
<dbReference type="PROSITE" id="PS50850">
    <property type="entry name" value="MFS"/>
    <property type="match status" value="1"/>
</dbReference>
<feature type="transmembrane region" description="Helical" evidence="8">
    <location>
        <begin position="316"/>
        <end position="334"/>
    </location>
</feature>
<feature type="transmembrane region" description="Helical" evidence="8">
    <location>
        <begin position="375"/>
        <end position="400"/>
    </location>
</feature>
<feature type="compositionally biased region" description="Polar residues" evidence="7">
    <location>
        <begin position="1"/>
        <end position="14"/>
    </location>
</feature>
<keyword evidence="3" id="KW-1003">Cell membrane</keyword>
<evidence type="ECO:0000256" key="3">
    <source>
        <dbReference type="ARBA" id="ARBA00022475"/>
    </source>
</evidence>
<feature type="transmembrane region" description="Helical" evidence="8">
    <location>
        <begin position="155"/>
        <end position="177"/>
    </location>
</feature>
<keyword evidence="2" id="KW-0813">Transport</keyword>
<comment type="subcellular location">
    <subcellularLocation>
        <location evidence="1">Cell membrane</location>
        <topology evidence="1">Multi-pass membrane protein</topology>
    </subcellularLocation>
</comment>
<evidence type="ECO:0000256" key="8">
    <source>
        <dbReference type="SAM" id="Phobius"/>
    </source>
</evidence>
<evidence type="ECO:0000256" key="6">
    <source>
        <dbReference type="ARBA" id="ARBA00023136"/>
    </source>
</evidence>
<dbReference type="RefSeq" id="WP_234946454.1">
    <property type="nucleotide sequence ID" value="NZ_FNNS01000009.1"/>
</dbReference>
<dbReference type="GO" id="GO:0022857">
    <property type="term" value="F:transmembrane transporter activity"/>
    <property type="evidence" value="ECO:0007669"/>
    <property type="project" value="InterPro"/>
</dbReference>
<feature type="transmembrane region" description="Helical" evidence="8">
    <location>
        <begin position="346"/>
        <end position="369"/>
    </location>
</feature>
<dbReference type="InterPro" id="IPR020846">
    <property type="entry name" value="MFS_dom"/>
</dbReference>
<dbReference type="CDD" id="cd17502">
    <property type="entry name" value="MFS_Azr1_MDR_like"/>
    <property type="match status" value="1"/>
</dbReference>
<feature type="transmembrane region" description="Helical" evidence="8">
    <location>
        <begin position="421"/>
        <end position="439"/>
    </location>
</feature>
<dbReference type="PANTHER" id="PTHR23501">
    <property type="entry name" value="MAJOR FACILITATOR SUPERFAMILY"/>
    <property type="match status" value="1"/>
</dbReference>
<dbReference type="Proteomes" id="UP000184172">
    <property type="component" value="Unassembled WGS sequence"/>
</dbReference>
<evidence type="ECO:0000256" key="7">
    <source>
        <dbReference type="SAM" id="MobiDB-lite"/>
    </source>
</evidence>
<feature type="region of interest" description="Disordered" evidence="7">
    <location>
        <begin position="1"/>
        <end position="20"/>
    </location>
</feature>
<reference evidence="11" key="1">
    <citation type="submission" date="2016-11" db="EMBL/GenBank/DDBJ databases">
        <authorList>
            <person name="Varghese N."/>
            <person name="Submissions S."/>
        </authorList>
    </citation>
    <scope>NUCLEOTIDE SEQUENCE [LARGE SCALE GENOMIC DNA]</scope>
    <source>
        <strain evidence="11">DSM 26349</strain>
    </source>
</reference>
<dbReference type="InterPro" id="IPR011701">
    <property type="entry name" value="MFS"/>
</dbReference>
<gene>
    <name evidence="10" type="ORF">SAMN04487908_10897</name>
</gene>
<dbReference type="PANTHER" id="PTHR23501:SF191">
    <property type="entry name" value="VACUOLAR BASIC AMINO ACID TRANSPORTER 4"/>
    <property type="match status" value="1"/>
</dbReference>
<evidence type="ECO:0000313" key="10">
    <source>
        <dbReference type="EMBL" id="SHJ03064.1"/>
    </source>
</evidence>
<feature type="transmembrane region" description="Helical" evidence="8">
    <location>
        <begin position="97"/>
        <end position="116"/>
    </location>
</feature>
<feature type="transmembrane region" description="Helical" evidence="8">
    <location>
        <begin position="242"/>
        <end position="264"/>
    </location>
</feature>
<feature type="transmembrane region" description="Helical" evidence="8">
    <location>
        <begin position="183"/>
        <end position="204"/>
    </location>
</feature>
<feature type="transmembrane region" description="Helical" evidence="8">
    <location>
        <begin position="488"/>
        <end position="508"/>
    </location>
</feature>
<dbReference type="Gene3D" id="1.20.1720.10">
    <property type="entry name" value="Multidrug resistance protein D"/>
    <property type="match status" value="1"/>
</dbReference>
<protein>
    <submittedName>
        <fullName evidence="10">Drug resistance transporter, EmrB/QacA subfamily</fullName>
    </submittedName>
</protein>
<keyword evidence="11" id="KW-1185">Reference proteome</keyword>
<accession>A0A1M6FZL4</accession>
<feature type="transmembrane region" description="Helical" evidence="8">
    <location>
        <begin position="216"/>
        <end position="236"/>
    </location>
</feature>
<evidence type="ECO:0000256" key="1">
    <source>
        <dbReference type="ARBA" id="ARBA00004651"/>
    </source>
</evidence>
<sequence length="517" mass="56001">MSQFRQTATFAQNSRNRKMQEKPVKEMRRDWILIALMLTMSLAAMDATIVATAIPQIVGDLGGFSLFSWLFSIYLLIQTITIPVYGKLADIYGRKPILIFGIVIFVIGSASCGAAWNMYSLIVFRGVQAVGAGAIMATVNTIAGDIYTIKQRAKIQGWLSSVWGISAILGPAIGGALADYASWRWIFLINIPLGAGSIALIAYFLKENKVSKRHKIDWAGAAAMLITGSIIMFGLLQGGQAWPWFSQNTLIIILIAMVMIYITVRIERRAEEPILPSWVWKKRIILGSNLATIGMGIATMGPSMFLPVFAQSVTGVGAMAAGFILASMSITWPLSSALSGNLYLRIGFRNTALCGITIVILGASSFLFLPFPGPVWALVAIQMTLGAGFGLITTPLLVGIQSTVVWEQRGVVTGTSMFSRYFGQSIGAAVFAAIFNSVLTDRIDTAPANLQAELPSVNKVVEVLQSHKSVSEVSLYLRETFFAATQNVYMGMVIAGLVTLTILLLTPAKFPTLQEKQ</sequence>